<evidence type="ECO:0000256" key="2">
    <source>
        <dbReference type="ARBA" id="ARBA00022473"/>
    </source>
</evidence>
<evidence type="ECO:0000313" key="9">
    <source>
        <dbReference type="Proteomes" id="UP000195402"/>
    </source>
</evidence>
<evidence type="ECO:0000256" key="3">
    <source>
        <dbReference type="ARBA" id="ARBA00023016"/>
    </source>
</evidence>
<dbReference type="InterPro" id="IPR012317">
    <property type="entry name" value="Poly(ADP-ribose)pol_cat_dom"/>
</dbReference>
<dbReference type="GO" id="GO:0005634">
    <property type="term" value="C:nucleus"/>
    <property type="evidence" value="ECO:0007669"/>
    <property type="project" value="UniProtKB-SubCell"/>
</dbReference>
<reference evidence="8 9" key="1">
    <citation type="journal article" date="2017" name="Mol. Plant">
        <title>The Genome of Medicinal Plant Macleaya cordata Provides New Insights into Benzylisoquinoline Alkaloids Metabolism.</title>
        <authorList>
            <person name="Liu X."/>
            <person name="Liu Y."/>
            <person name="Huang P."/>
            <person name="Ma Y."/>
            <person name="Qing Z."/>
            <person name="Tang Q."/>
            <person name="Cao H."/>
            <person name="Cheng P."/>
            <person name="Zheng Y."/>
            <person name="Yuan Z."/>
            <person name="Zhou Y."/>
            <person name="Liu J."/>
            <person name="Tang Z."/>
            <person name="Zhuo Y."/>
            <person name="Zhang Y."/>
            <person name="Yu L."/>
            <person name="Huang J."/>
            <person name="Yang P."/>
            <person name="Peng Q."/>
            <person name="Zhang J."/>
            <person name="Jiang W."/>
            <person name="Zhang Z."/>
            <person name="Lin K."/>
            <person name="Ro D.K."/>
            <person name="Chen X."/>
            <person name="Xiong X."/>
            <person name="Shang Y."/>
            <person name="Huang S."/>
            <person name="Zeng J."/>
        </authorList>
    </citation>
    <scope>NUCLEOTIDE SEQUENCE [LARGE SCALE GENOMIC DNA]</scope>
    <source>
        <strain evidence="9">cv. BLH2017</strain>
        <tissue evidence="8">Root</tissue>
    </source>
</reference>
<evidence type="ECO:0000256" key="5">
    <source>
        <dbReference type="SAM" id="Coils"/>
    </source>
</evidence>
<evidence type="ECO:0000313" key="8">
    <source>
        <dbReference type="EMBL" id="OVA17004.1"/>
    </source>
</evidence>
<feature type="domain" description="PARP catalytic" evidence="6">
    <location>
        <begin position="71"/>
        <end position="293"/>
    </location>
</feature>
<dbReference type="PANTHER" id="PTHR32263">
    <property type="entry name" value="INACTIVE POLY [ADP-RIBOSE] POLYMERASE SRO4-RELATED"/>
    <property type="match status" value="1"/>
</dbReference>
<evidence type="ECO:0000256" key="4">
    <source>
        <dbReference type="ARBA" id="ARBA00023242"/>
    </source>
</evidence>
<keyword evidence="3" id="KW-0346">Stress response</keyword>
<proteinExistence type="predicted"/>
<gene>
    <name evidence="8" type="ORF">BVC80_9043g49</name>
</gene>
<dbReference type="PANTHER" id="PTHR32263:SF12">
    <property type="entry name" value="INACTIVE POLY [ADP-RIBOSE] POLYMERASE SRO4-RELATED"/>
    <property type="match status" value="1"/>
</dbReference>
<organism evidence="8 9">
    <name type="scientific">Macleaya cordata</name>
    <name type="common">Five-seeded plume-poppy</name>
    <name type="synonym">Bocconia cordata</name>
    <dbReference type="NCBI Taxonomy" id="56857"/>
    <lineage>
        <taxon>Eukaryota</taxon>
        <taxon>Viridiplantae</taxon>
        <taxon>Streptophyta</taxon>
        <taxon>Embryophyta</taxon>
        <taxon>Tracheophyta</taxon>
        <taxon>Spermatophyta</taxon>
        <taxon>Magnoliopsida</taxon>
        <taxon>Ranunculales</taxon>
        <taxon>Papaveraceae</taxon>
        <taxon>Papaveroideae</taxon>
        <taxon>Macleaya</taxon>
    </lineage>
</organism>
<dbReference type="Proteomes" id="UP000195402">
    <property type="component" value="Unassembled WGS sequence"/>
</dbReference>
<protein>
    <submittedName>
        <fullName evidence="8">Poly(ADP-ribose) polymerase</fullName>
    </submittedName>
</protein>
<keyword evidence="2" id="KW-0217">Developmental protein</keyword>
<comment type="subcellular location">
    <subcellularLocation>
        <location evidence="1">Nucleus</location>
    </subcellularLocation>
</comment>
<name>A0A200R2Q6_MACCD</name>
<dbReference type="PROSITE" id="PS51059">
    <property type="entry name" value="PARP_CATALYTIC"/>
    <property type="match status" value="1"/>
</dbReference>
<dbReference type="InterPro" id="IPR044964">
    <property type="entry name" value="RCD1/SRO1-5"/>
</dbReference>
<accession>A0A200R2Q6</accession>
<dbReference type="EMBL" id="MVGT01000456">
    <property type="protein sequence ID" value="OVA17004.1"/>
    <property type="molecule type" value="Genomic_DNA"/>
</dbReference>
<keyword evidence="5" id="KW-0175">Coiled coil</keyword>
<dbReference type="GO" id="GO:0003950">
    <property type="term" value="F:NAD+ poly-ADP-ribosyltransferase activity"/>
    <property type="evidence" value="ECO:0007669"/>
    <property type="project" value="InterPro"/>
</dbReference>
<dbReference type="OrthoDB" id="6133115at2759"/>
<feature type="domain" description="RST" evidence="7">
    <location>
        <begin position="290"/>
        <end position="361"/>
    </location>
</feature>
<keyword evidence="4" id="KW-0539">Nucleus</keyword>
<dbReference type="PROSITE" id="PS51879">
    <property type="entry name" value="RST"/>
    <property type="match status" value="1"/>
</dbReference>
<keyword evidence="9" id="KW-1185">Reference proteome</keyword>
<dbReference type="SUPFAM" id="SSF56399">
    <property type="entry name" value="ADP-ribosylation"/>
    <property type="match status" value="1"/>
</dbReference>
<sequence length="510" mass="58470">MVNIRSQFQLSSLEKNDRRFRTSVPRNPRTDGLNAEKETKIIVDLEGEQPNLETKQVEEVSDTESCTTTISPYPKKSGIFNSTELLVPLKEDEKSFVLIKQKFLSGLGPLRNHADVVAIHKNTFSNPTGKARLQSFGVYANTVEKERDGKGNITFAWYGATKVMVSEIVNYGFTKFNLTQKRLYGYGIYLTPETKSINSLASLTRDEDGLRHLVLCRVILGNLEEIPPGREQSYPSSVQFDSGVDNLLNPTKYIVWGSSMNSHILPEYVLSFKAPPSLDGFLRLPAESVKKPTSPWLSFPCLITLLSTSLKPRKIYIIEKFYRAYLEKRISRELMVEVIRRAAGDKKIARLIKYYRAKEQQLKQQQEQQQLEKQKQMNRGWSRSRFNNCSDKFLSSVDCNEEEDLVFVLPDGEVVIDPVDGLLFQERSDLHPNQARTLLSERVCVGENQHYVLEKTFRVTNKGDNSCCVNIYTMEIDRNLIYISDSVERAWELICQFFPDAIILWLDPEC</sequence>
<dbReference type="AlphaFoldDB" id="A0A200R2Q6"/>
<dbReference type="Pfam" id="PF12174">
    <property type="entry name" value="RST"/>
    <property type="match status" value="1"/>
</dbReference>
<evidence type="ECO:0000256" key="1">
    <source>
        <dbReference type="ARBA" id="ARBA00004123"/>
    </source>
</evidence>
<comment type="caution">
    <text evidence="8">The sequence shown here is derived from an EMBL/GenBank/DDBJ whole genome shotgun (WGS) entry which is preliminary data.</text>
</comment>
<dbReference type="FunCoup" id="A0A200R2Q6">
    <property type="interactions" value="1"/>
</dbReference>
<evidence type="ECO:0000259" key="6">
    <source>
        <dbReference type="PROSITE" id="PS51059"/>
    </source>
</evidence>
<feature type="coiled-coil region" evidence="5">
    <location>
        <begin position="348"/>
        <end position="379"/>
    </location>
</feature>
<dbReference type="Gene3D" id="3.90.228.10">
    <property type="match status" value="1"/>
</dbReference>
<evidence type="ECO:0000259" key="7">
    <source>
        <dbReference type="PROSITE" id="PS51879"/>
    </source>
</evidence>
<dbReference type="InParanoid" id="A0A200R2Q6"/>
<dbReference type="InterPro" id="IPR022003">
    <property type="entry name" value="RST"/>
</dbReference>